<feature type="transmembrane region" description="Helical" evidence="1">
    <location>
        <begin position="172"/>
        <end position="195"/>
    </location>
</feature>
<evidence type="ECO:0000256" key="1">
    <source>
        <dbReference type="SAM" id="Phobius"/>
    </source>
</evidence>
<name>A0A316WPV5_9FLAO</name>
<organism evidence="2 3">
    <name type="scientific">Chryseobacterium oncorhynchi</name>
    <dbReference type="NCBI Taxonomy" id="741074"/>
    <lineage>
        <taxon>Bacteria</taxon>
        <taxon>Pseudomonadati</taxon>
        <taxon>Bacteroidota</taxon>
        <taxon>Flavobacteriia</taxon>
        <taxon>Flavobacteriales</taxon>
        <taxon>Weeksellaceae</taxon>
        <taxon>Chryseobacterium group</taxon>
        <taxon>Chryseobacterium</taxon>
    </lineage>
</organism>
<keyword evidence="1" id="KW-1133">Transmembrane helix</keyword>
<dbReference type="OrthoDB" id="1247773at2"/>
<sequence>MMAINQEKEIERYLLSKNLNSELFIEIKDHFIEQISVEQEEKNISFQEAFQQAKLSWKKELNMVKADLLSFKKIARIEKSVLQKRFKTITFCAVAFSLLIALLMYNDSSVFRYSQISLLGIMGVLLGYNLVFGKMRLYNYVRLGLHPLILKNAFVGIVLFSVVWFLGNDLTAVASGIMKIFFLYAMAVKIQLLYYNAKKTSVLI</sequence>
<keyword evidence="1" id="KW-0812">Transmembrane</keyword>
<accession>A0A316WPV5</accession>
<protein>
    <submittedName>
        <fullName evidence="2">Uncharacterized protein</fullName>
    </submittedName>
</protein>
<feature type="transmembrane region" description="Helical" evidence="1">
    <location>
        <begin position="111"/>
        <end position="131"/>
    </location>
</feature>
<proteinExistence type="predicted"/>
<dbReference type="RefSeq" id="WP_109622446.1">
    <property type="nucleotide sequence ID" value="NZ_PPEI02000004.1"/>
</dbReference>
<keyword evidence="1" id="KW-0472">Membrane</keyword>
<feature type="transmembrane region" description="Helical" evidence="1">
    <location>
        <begin position="86"/>
        <end position="105"/>
    </location>
</feature>
<feature type="transmembrane region" description="Helical" evidence="1">
    <location>
        <begin position="143"/>
        <end position="166"/>
    </location>
</feature>
<dbReference type="EMBL" id="PPEI02000004">
    <property type="protein sequence ID" value="PWN63481.1"/>
    <property type="molecule type" value="Genomic_DNA"/>
</dbReference>
<comment type="caution">
    <text evidence="2">The sequence shown here is derived from an EMBL/GenBank/DDBJ whole genome shotgun (WGS) entry which is preliminary data.</text>
</comment>
<evidence type="ECO:0000313" key="3">
    <source>
        <dbReference type="Proteomes" id="UP000236182"/>
    </source>
</evidence>
<dbReference type="AlphaFoldDB" id="A0A316WPV5"/>
<dbReference type="Proteomes" id="UP000236182">
    <property type="component" value="Unassembled WGS sequence"/>
</dbReference>
<evidence type="ECO:0000313" key="2">
    <source>
        <dbReference type="EMBL" id="PWN63481.1"/>
    </source>
</evidence>
<reference evidence="2" key="1">
    <citation type="submission" date="2018-04" db="EMBL/GenBank/DDBJ databases">
        <title>Draft Genome Sequences of Chryseobacterium lactis NCTC11390T isolated from milk, Chryseobacterium oncorhynchi 701B-08T from rainbow trout, and Chryseobacterium viscerum 687B-08T from diseased fish.</title>
        <authorList>
            <person name="Jeong J.-J."/>
            <person name="Lee Y.J."/>
            <person name="Pathiraja D."/>
            <person name="Park B."/>
            <person name="Choi I.-G."/>
            <person name="Kim K.D."/>
        </authorList>
    </citation>
    <scope>NUCLEOTIDE SEQUENCE [LARGE SCALE GENOMIC DNA]</scope>
    <source>
        <strain evidence="2">701B-08</strain>
    </source>
</reference>
<keyword evidence="3" id="KW-1185">Reference proteome</keyword>
<gene>
    <name evidence="2" type="ORF">C1638_015630</name>
</gene>